<evidence type="ECO:0000256" key="4">
    <source>
        <dbReference type="ARBA" id="ARBA00023136"/>
    </source>
</evidence>
<evidence type="ECO:0000256" key="3">
    <source>
        <dbReference type="ARBA" id="ARBA00022729"/>
    </source>
</evidence>
<dbReference type="SUPFAM" id="SSF48452">
    <property type="entry name" value="TPR-like"/>
    <property type="match status" value="1"/>
</dbReference>
<comment type="subcellular location">
    <subcellularLocation>
        <location evidence="1">Cell outer membrane</location>
    </subcellularLocation>
</comment>
<name>A0ABS5JA15_9BACT</name>
<evidence type="ECO:0000313" key="9">
    <source>
        <dbReference type="Proteomes" id="UP000676386"/>
    </source>
</evidence>
<keyword evidence="5" id="KW-0998">Cell outer membrane</keyword>
<dbReference type="InterPro" id="IPR033985">
    <property type="entry name" value="SusD-like_N"/>
</dbReference>
<gene>
    <name evidence="8" type="ORF">KE626_32250</name>
</gene>
<proteinExistence type="inferred from homology"/>
<evidence type="ECO:0000256" key="1">
    <source>
        <dbReference type="ARBA" id="ARBA00004442"/>
    </source>
</evidence>
<dbReference type="CDD" id="cd08977">
    <property type="entry name" value="SusD"/>
    <property type="match status" value="1"/>
</dbReference>
<feature type="domain" description="SusD-like N-terminal" evidence="7">
    <location>
        <begin position="39"/>
        <end position="238"/>
    </location>
</feature>
<dbReference type="RefSeq" id="WP_211977209.1">
    <property type="nucleotide sequence ID" value="NZ_CBFHAM010000018.1"/>
</dbReference>
<accession>A0ABS5JA15</accession>
<keyword evidence="9" id="KW-1185">Reference proteome</keyword>
<feature type="domain" description="RagB/SusD" evidence="6">
    <location>
        <begin position="338"/>
        <end position="477"/>
    </location>
</feature>
<organism evidence="8 9">
    <name type="scientific">Chitinophaga hostae</name>
    <dbReference type="NCBI Taxonomy" id="2831022"/>
    <lineage>
        <taxon>Bacteria</taxon>
        <taxon>Pseudomonadati</taxon>
        <taxon>Bacteroidota</taxon>
        <taxon>Chitinophagia</taxon>
        <taxon>Chitinophagales</taxon>
        <taxon>Chitinophagaceae</taxon>
        <taxon>Chitinophaga</taxon>
    </lineage>
</organism>
<evidence type="ECO:0000313" key="8">
    <source>
        <dbReference type="EMBL" id="MBS0032049.1"/>
    </source>
</evidence>
<dbReference type="EMBL" id="JAGTXB010000027">
    <property type="protein sequence ID" value="MBS0032049.1"/>
    <property type="molecule type" value="Genomic_DNA"/>
</dbReference>
<dbReference type="InterPro" id="IPR011990">
    <property type="entry name" value="TPR-like_helical_dom_sf"/>
</dbReference>
<keyword evidence="4" id="KW-0472">Membrane</keyword>
<dbReference type="InterPro" id="IPR012944">
    <property type="entry name" value="SusD_RagB_dom"/>
</dbReference>
<evidence type="ECO:0000259" key="7">
    <source>
        <dbReference type="Pfam" id="PF14322"/>
    </source>
</evidence>
<dbReference type="Pfam" id="PF07980">
    <property type="entry name" value="SusD_RagB"/>
    <property type="match status" value="1"/>
</dbReference>
<comment type="caution">
    <text evidence="8">The sequence shown here is derived from an EMBL/GenBank/DDBJ whole genome shotgun (WGS) entry which is preliminary data.</text>
</comment>
<dbReference type="Proteomes" id="UP000676386">
    <property type="component" value="Unassembled WGS sequence"/>
</dbReference>
<protein>
    <submittedName>
        <fullName evidence="8">RagB/SusD family nutrient uptake outer membrane protein</fullName>
    </submittedName>
</protein>
<evidence type="ECO:0000259" key="6">
    <source>
        <dbReference type="Pfam" id="PF07980"/>
    </source>
</evidence>
<keyword evidence="3" id="KW-0732">Signal</keyword>
<comment type="similarity">
    <text evidence="2">Belongs to the SusD family.</text>
</comment>
<dbReference type="Gene3D" id="1.25.40.390">
    <property type="match status" value="1"/>
</dbReference>
<sequence length="477" mass="53891">MRKNIRPDKPVYSENMPARYLSAFALLLLMMAFPGCKKFIEVAPPKTELAVSEVFSDNNVATSAVTSIYAQMQSMTTIIQYTGLSSDEFTNYGADKYDNLYKNALTESTGTDIQLWTNAYNYIYQANAVLEGLQHSSAVTTAVKNQLSGEATFIRAFWFFYLTTLYGDIPIIKTTDYRVIPTLPGSPQKDVYQQIIDDLTAAQALLADHYIDSKNAPSDERVRPTKWAATALLARAYLFNKDYLNAELQSSKIINNTELFNLPQDLNEVFLKNSTETIWQLMPPPDNFHTDEGSRFILTDIPDPTSGVALSPQVLDAFEQGDKRKDSWVDSVVTPGSTYYYPFKYKIKDGQDEQKEYSMVLRLAEQLLIRAEARIQQNKLKPGADDIDALRARAGLTPTKAATKEALIKAIMHERQAELFTEGHRWLDLKSHNLVDKVMLTITPEKGGGPWQSYQQLYPIPHSDIQMSQHLKQNPGY</sequence>
<evidence type="ECO:0000256" key="2">
    <source>
        <dbReference type="ARBA" id="ARBA00006275"/>
    </source>
</evidence>
<reference evidence="8 9" key="1">
    <citation type="submission" date="2021-04" db="EMBL/GenBank/DDBJ databases">
        <title>Chitinophaga sp. nov., isolated from the rhizosphere soil.</title>
        <authorList>
            <person name="He S."/>
        </authorList>
    </citation>
    <scope>NUCLEOTIDE SEQUENCE [LARGE SCALE GENOMIC DNA]</scope>
    <source>
        <strain evidence="8 9">2R12</strain>
    </source>
</reference>
<dbReference type="Pfam" id="PF14322">
    <property type="entry name" value="SusD-like_3"/>
    <property type="match status" value="1"/>
</dbReference>
<evidence type="ECO:0000256" key="5">
    <source>
        <dbReference type="ARBA" id="ARBA00023237"/>
    </source>
</evidence>